<feature type="region of interest" description="Disordered" evidence="1">
    <location>
        <begin position="34"/>
        <end position="115"/>
    </location>
</feature>
<sequence>MAAAIRSAHKALPFDVGSGWDRAIRCEERARSGVLRRSGEVSHGGPPIVRDARTGEQWHPGGQEKGPDTERPAVWICRGGAAAQSRRDERHSGMDPLDTVDEGEGPADLGGCSKF</sequence>
<reference evidence="2" key="1">
    <citation type="journal article" date="2022" name="bioRxiv">
        <title>Sequencing and chromosome-scale assembly of the giantPleurodeles waltlgenome.</title>
        <authorList>
            <person name="Brown T."/>
            <person name="Elewa A."/>
            <person name="Iarovenko S."/>
            <person name="Subramanian E."/>
            <person name="Araus A.J."/>
            <person name="Petzold A."/>
            <person name="Susuki M."/>
            <person name="Suzuki K.-i.T."/>
            <person name="Hayashi T."/>
            <person name="Toyoda A."/>
            <person name="Oliveira C."/>
            <person name="Osipova E."/>
            <person name="Leigh N.D."/>
            <person name="Simon A."/>
            <person name="Yun M.H."/>
        </authorList>
    </citation>
    <scope>NUCLEOTIDE SEQUENCE</scope>
    <source>
        <strain evidence="2">20211129_DDA</strain>
        <tissue evidence="2">Liver</tissue>
    </source>
</reference>
<dbReference type="AlphaFoldDB" id="A0AAV7KWH3"/>
<accession>A0AAV7KWH3</accession>
<evidence type="ECO:0000256" key="1">
    <source>
        <dbReference type="SAM" id="MobiDB-lite"/>
    </source>
</evidence>
<dbReference type="Proteomes" id="UP001066276">
    <property type="component" value="Chromosome 12"/>
</dbReference>
<protein>
    <submittedName>
        <fullName evidence="2">Uncharacterized protein</fullName>
    </submittedName>
</protein>
<evidence type="ECO:0000313" key="3">
    <source>
        <dbReference type="Proteomes" id="UP001066276"/>
    </source>
</evidence>
<gene>
    <name evidence="2" type="ORF">NDU88_000177</name>
</gene>
<keyword evidence="3" id="KW-1185">Reference proteome</keyword>
<comment type="caution">
    <text evidence="2">The sequence shown here is derived from an EMBL/GenBank/DDBJ whole genome shotgun (WGS) entry which is preliminary data.</text>
</comment>
<dbReference type="EMBL" id="JANPWB010000016">
    <property type="protein sequence ID" value="KAJ1079955.1"/>
    <property type="molecule type" value="Genomic_DNA"/>
</dbReference>
<proteinExistence type="predicted"/>
<organism evidence="2 3">
    <name type="scientific">Pleurodeles waltl</name>
    <name type="common">Iberian ribbed newt</name>
    <dbReference type="NCBI Taxonomy" id="8319"/>
    <lineage>
        <taxon>Eukaryota</taxon>
        <taxon>Metazoa</taxon>
        <taxon>Chordata</taxon>
        <taxon>Craniata</taxon>
        <taxon>Vertebrata</taxon>
        <taxon>Euteleostomi</taxon>
        <taxon>Amphibia</taxon>
        <taxon>Batrachia</taxon>
        <taxon>Caudata</taxon>
        <taxon>Salamandroidea</taxon>
        <taxon>Salamandridae</taxon>
        <taxon>Pleurodelinae</taxon>
        <taxon>Pleurodeles</taxon>
    </lineage>
</organism>
<evidence type="ECO:0000313" key="2">
    <source>
        <dbReference type="EMBL" id="KAJ1079955.1"/>
    </source>
</evidence>
<name>A0AAV7KWH3_PLEWA</name>